<dbReference type="InterPro" id="IPR005358">
    <property type="entry name" value="Puta_zinc/iron-chelating_dom"/>
</dbReference>
<dbReference type="PANTHER" id="PTHR35866:SF1">
    <property type="entry name" value="YKGJ FAMILY CYSTEINE CLUSTER PROTEIN"/>
    <property type="match status" value="1"/>
</dbReference>
<name>X1PVU2_9ZZZZ</name>
<sequence length="196" mass="23053">MTTIGIKLSKLLENGIEFSCQMCGACCRGFKEGEVYLYKDDIARLTKLLNLKSKASLRKFAKEYLKVVNDSFFWKESGAVGAKTYRYKTLGFKFTGDDEHCHFLKDNECTIHEARPFQCRCFPFWKMLVSSKKNFVDYSKKCPGLKVLKGKHYTREEILDWATKEYEMEKDFFFEMKQNDFNILKVYSFLPKDMVS</sequence>
<gene>
    <name evidence="1" type="ORF">S12H4_09967</name>
</gene>
<proteinExistence type="predicted"/>
<comment type="caution">
    <text evidence="1">The sequence shown here is derived from an EMBL/GenBank/DDBJ whole genome shotgun (WGS) entry which is preliminary data.</text>
</comment>
<evidence type="ECO:0008006" key="2">
    <source>
        <dbReference type="Google" id="ProtNLM"/>
    </source>
</evidence>
<accession>X1PVU2</accession>
<dbReference type="AlphaFoldDB" id="X1PVU2"/>
<organism evidence="1">
    <name type="scientific">marine sediment metagenome</name>
    <dbReference type="NCBI Taxonomy" id="412755"/>
    <lineage>
        <taxon>unclassified sequences</taxon>
        <taxon>metagenomes</taxon>
        <taxon>ecological metagenomes</taxon>
    </lineage>
</organism>
<reference evidence="1" key="1">
    <citation type="journal article" date="2014" name="Front. Microbiol.">
        <title>High frequency of phylogenetically diverse reductive dehalogenase-homologous genes in deep subseafloor sedimentary metagenomes.</title>
        <authorList>
            <person name="Kawai M."/>
            <person name="Futagami T."/>
            <person name="Toyoda A."/>
            <person name="Takaki Y."/>
            <person name="Nishi S."/>
            <person name="Hori S."/>
            <person name="Arai W."/>
            <person name="Tsubouchi T."/>
            <person name="Morono Y."/>
            <person name="Uchiyama I."/>
            <person name="Ito T."/>
            <person name="Fujiyama A."/>
            <person name="Inagaki F."/>
            <person name="Takami H."/>
        </authorList>
    </citation>
    <scope>NUCLEOTIDE SEQUENCE</scope>
    <source>
        <strain evidence="1">Expedition CK06-06</strain>
    </source>
</reference>
<protein>
    <recommendedName>
        <fullName evidence="2">YkgJ family cysteine cluster protein</fullName>
    </recommendedName>
</protein>
<dbReference type="Pfam" id="PF03692">
    <property type="entry name" value="CxxCxxCC"/>
    <property type="match status" value="1"/>
</dbReference>
<dbReference type="PANTHER" id="PTHR35866">
    <property type="entry name" value="PUTATIVE-RELATED"/>
    <property type="match status" value="1"/>
</dbReference>
<dbReference type="EMBL" id="BARW01004157">
    <property type="protein sequence ID" value="GAI60412.1"/>
    <property type="molecule type" value="Genomic_DNA"/>
</dbReference>
<evidence type="ECO:0000313" key="1">
    <source>
        <dbReference type="EMBL" id="GAI60412.1"/>
    </source>
</evidence>